<proteinExistence type="predicted"/>
<evidence type="ECO:0000313" key="2">
    <source>
        <dbReference type="EMBL" id="RKT71998.1"/>
    </source>
</evidence>
<dbReference type="OrthoDB" id="3734014at2"/>
<evidence type="ECO:0008006" key="4">
    <source>
        <dbReference type="Google" id="ProtNLM"/>
    </source>
</evidence>
<keyword evidence="3" id="KW-1185">Reference proteome</keyword>
<dbReference type="AlphaFoldDB" id="A0A495XK43"/>
<keyword evidence="1" id="KW-0732">Signal</keyword>
<dbReference type="EMBL" id="RBXR01000001">
    <property type="protein sequence ID" value="RKT71998.1"/>
    <property type="molecule type" value="Genomic_DNA"/>
</dbReference>
<evidence type="ECO:0000313" key="3">
    <source>
        <dbReference type="Proteomes" id="UP000272729"/>
    </source>
</evidence>
<feature type="signal peptide" evidence="1">
    <location>
        <begin position="1"/>
        <end position="20"/>
    </location>
</feature>
<sequence>MTRRYLLPLAVTTMTAVLTAGLAGAPTATGAPATGASWRADLSIVDDDDSGVTSDGGTVRLDRAAPTPASARAAVRTGFLQLAPHQLDTPANTVAAAVRSTVPNGAEVAVDVRGAVGDDQWTEWVEARPDAPAVLPTATTTVQVRLALTAEKQSPEVRELTLTASTTKTFTTQAAGLSYRIYATREGLVGGTTANGHVIKSRDHFVALPSRRGLAANNSGTYSVRVCASNGRCEWAPVWDVGPWNTKDDYWNPSSTREMWKDLPQGKPEAQAAYQDGYNGGKDQFGRTVANPAGIDLADGTFWDGLQLADNSWVTVTYQWTGSGPAGYVRTAGDPLNVRSGATSTATQVGLAANYAMVRVECQVTGQSVTGSQGTSSIWYRIASGKYVAKAYVSGVSGATTC</sequence>
<dbReference type="RefSeq" id="WP_121224707.1">
    <property type="nucleotide sequence ID" value="NZ_JBIUBA010000008.1"/>
</dbReference>
<accession>A0A495XK43</accession>
<reference evidence="2 3" key="1">
    <citation type="submission" date="2018-10" db="EMBL/GenBank/DDBJ databases">
        <title>Sequencing the genomes of 1000 actinobacteria strains.</title>
        <authorList>
            <person name="Klenk H.-P."/>
        </authorList>
    </citation>
    <scope>NUCLEOTIDE SEQUENCE [LARGE SCALE GENOMIC DNA]</scope>
    <source>
        <strain evidence="2 3">DSM 43911</strain>
    </source>
</reference>
<organism evidence="2 3">
    <name type="scientific">Saccharothrix variisporea</name>
    <dbReference type="NCBI Taxonomy" id="543527"/>
    <lineage>
        <taxon>Bacteria</taxon>
        <taxon>Bacillati</taxon>
        <taxon>Actinomycetota</taxon>
        <taxon>Actinomycetes</taxon>
        <taxon>Pseudonocardiales</taxon>
        <taxon>Pseudonocardiaceae</taxon>
        <taxon>Saccharothrix</taxon>
    </lineage>
</organism>
<name>A0A495XK43_9PSEU</name>
<dbReference type="Proteomes" id="UP000272729">
    <property type="component" value="Unassembled WGS sequence"/>
</dbReference>
<evidence type="ECO:0000256" key="1">
    <source>
        <dbReference type="SAM" id="SignalP"/>
    </source>
</evidence>
<comment type="caution">
    <text evidence="2">The sequence shown here is derived from an EMBL/GenBank/DDBJ whole genome shotgun (WGS) entry which is preliminary data.</text>
</comment>
<gene>
    <name evidence="2" type="ORF">DFJ66_5300</name>
</gene>
<feature type="chain" id="PRO_5039670625" description="SH3 domain-containing protein" evidence="1">
    <location>
        <begin position="21"/>
        <end position="402"/>
    </location>
</feature>
<protein>
    <recommendedName>
        <fullName evidence="4">SH3 domain-containing protein</fullName>
    </recommendedName>
</protein>